<dbReference type="EMBL" id="DS999641">
    <property type="protein sequence ID" value="EFE64976.2"/>
    <property type="molecule type" value="Genomic_DNA"/>
</dbReference>
<gene>
    <name evidence="1" type="ORF">SSFG_00230</name>
</gene>
<organism evidence="1 2">
    <name type="scientific">Streptomyces viridosporus (strain ATCC 14672 / DSM 40746 / JCM 4963 / KCTC 9882 / NRRL B-12104 / FH 1290)</name>
    <name type="common">Streptomyces ghanaensis</name>
    <dbReference type="NCBI Taxonomy" id="566461"/>
    <lineage>
        <taxon>Bacteria</taxon>
        <taxon>Bacillati</taxon>
        <taxon>Actinomycetota</taxon>
        <taxon>Actinomycetes</taxon>
        <taxon>Kitasatosporales</taxon>
        <taxon>Streptomycetaceae</taxon>
        <taxon>Streptomyces</taxon>
    </lineage>
</organism>
<evidence type="ECO:0000313" key="2">
    <source>
        <dbReference type="Proteomes" id="UP000003824"/>
    </source>
</evidence>
<reference evidence="2" key="1">
    <citation type="submission" date="2008-12" db="EMBL/GenBank/DDBJ databases">
        <title>Annotation of Streptomyces ghanaensis ATCC 14672.</title>
        <authorList>
            <consortium name="The Broad Institute Genome Sequencing Platform"/>
            <consortium name="Broad Institute Microbial Sequencing Center"/>
            <person name="Fischbach M."/>
            <person name="Ward D."/>
            <person name="Young S."/>
            <person name="Kodira C.D."/>
            <person name="Zeng Q."/>
            <person name="Koehrsen M."/>
            <person name="Godfrey P."/>
            <person name="Alvarado L."/>
            <person name="Berlin A.M."/>
            <person name="Borenstein D."/>
            <person name="Chen Z."/>
            <person name="Engels R."/>
            <person name="Freedman E."/>
            <person name="Gellesch M."/>
            <person name="Goldberg J."/>
            <person name="Griggs A."/>
            <person name="Gujja S."/>
            <person name="Heiman D.I."/>
            <person name="Hepburn T.A."/>
            <person name="Howarth C."/>
            <person name="Jen D."/>
            <person name="Larson L."/>
            <person name="Lewis B."/>
            <person name="Mehta T."/>
            <person name="Park D."/>
            <person name="Pearson M."/>
            <person name="Roberts A."/>
            <person name="Saif S."/>
            <person name="Shea T.D."/>
            <person name="Shenoy N."/>
            <person name="Sisk P."/>
            <person name="Stolte C."/>
            <person name="Sykes S.N."/>
            <person name="Walk T."/>
            <person name="White J."/>
            <person name="Yandava C."/>
            <person name="Straight P."/>
            <person name="Clardy J."/>
            <person name="Hung D."/>
            <person name="Kolter R."/>
            <person name="Mekalanos J."/>
            <person name="Walker S."/>
            <person name="Walsh C.T."/>
            <person name="Wieland B.L.C."/>
            <person name="Ilzarbe M."/>
            <person name="Galagan J."/>
            <person name="Nusbaum C."/>
            <person name="Birren B."/>
        </authorList>
    </citation>
    <scope>NUCLEOTIDE SEQUENCE [LARGE SCALE GENOMIC DNA]</scope>
    <source>
        <strain evidence="2">ATCC 14672 / DSM 40746 / JCM 4963 / KCTC 9882 / NRRL B-12104 / FH 1290</strain>
    </source>
</reference>
<protein>
    <submittedName>
        <fullName evidence="1">Predicted protein</fullName>
    </submittedName>
</protein>
<proteinExistence type="predicted"/>
<dbReference type="Proteomes" id="UP000003824">
    <property type="component" value="Unassembled WGS sequence"/>
</dbReference>
<accession>D5ZVI1</accession>
<name>D5ZVI1_STRV1</name>
<evidence type="ECO:0000313" key="1">
    <source>
        <dbReference type="EMBL" id="EFE64976.2"/>
    </source>
</evidence>
<sequence length="38" mass="4067">MPGNRDQDCVGGPAAVFPPHLERTAAMPRLPHLNDVVS</sequence>
<dbReference type="AlphaFoldDB" id="D5ZVI1"/>